<evidence type="ECO:0000256" key="4">
    <source>
        <dbReference type="ARBA" id="ARBA00022989"/>
    </source>
</evidence>
<dbReference type="GO" id="GO:0000271">
    <property type="term" value="P:polysaccharide biosynthetic process"/>
    <property type="evidence" value="ECO:0007669"/>
    <property type="project" value="InterPro"/>
</dbReference>
<evidence type="ECO:0000256" key="1">
    <source>
        <dbReference type="ARBA" id="ARBA00004141"/>
    </source>
</evidence>
<dbReference type="InterPro" id="IPR051401">
    <property type="entry name" value="GtrA_CellWall_Glycosyl"/>
</dbReference>
<dbReference type="Proteomes" id="UP001300383">
    <property type="component" value="Unassembled WGS sequence"/>
</dbReference>
<comment type="caution">
    <text evidence="8">The sequence shown here is derived from an EMBL/GenBank/DDBJ whole genome shotgun (WGS) entry which is preliminary data.</text>
</comment>
<keyword evidence="3 6" id="KW-0812">Transmembrane</keyword>
<feature type="transmembrane region" description="Helical" evidence="6">
    <location>
        <begin position="12"/>
        <end position="30"/>
    </location>
</feature>
<evidence type="ECO:0000313" key="9">
    <source>
        <dbReference type="Proteomes" id="UP001300383"/>
    </source>
</evidence>
<dbReference type="EMBL" id="JASGBQ010000002">
    <property type="protein sequence ID" value="MDI9241314.1"/>
    <property type="molecule type" value="Genomic_DNA"/>
</dbReference>
<keyword evidence="4 6" id="KW-1133">Transmembrane helix</keyword>
<protein>
    <submittedName>
        <fullName evidence="8">GtrA family protein</fullName>
    </submittedName>
</protein>
<feature type="transmembrane region" description="Helical" evidence="6">
    <location>
        <begin position="42"/>
        <end position="62"/>
    </location>
</feature>
<dbReference type="RefSeq" id="WP_283229823.1">
    <property type="nucleotide sequence ID" value="NZ_JASGBQ010000002.1"/>
</dbReference>
<evidence type="ECO:0000256" key="3">
    <source>
        <dbReference type="ARBA" id="ARBA00022692"/>
    </source>
</evidence>
<evidence type="ECO:0000313" key="8">
    <source>
        <dbReference type="EMBL" id="MDI9241314.1"/>
    </source>
</evidence>
<dbReference type="PANTHER" id="PTHR38459:SF5">
    <property type="entry name" value="CELL WALL TEICHOIC ACID GLYCOSYLATION PROTEIN GTCA"/>
    <property type="match status" value="1"/>
</dbReference>
<evidence type="ECO:0000259" key="7">
    <source>
        <dbReference type="Pfam" id="PF04138"/>
    </source>
</evidence>
<dbReference type="InterPro" id="IPR007267">
    <property type="entry name" value="GtrA_DPMS_TM"/>
</dbReference>
<evidence type="ECO:0000256" key="5">
    <source>
        <dbReference type="ARBA" id="ARBA00023136"/>
    </source>
</evidence>
<dbReference type="AlphaFoldDB" id="A0AAP4EWB8"/>
<name>A0AAP4EWB8_9FIRM</name>
<feature type="transmembrane region" description="Helical" evidence="6">
    <location>
        <begin position="83"/>
        <end position="101"/>
    </location>
</feature>
<dbReference type="GO" id="GO:0005886">
    <property type="term" value="C:plasma membrane"/>
    <property type="evidence" value="ECO:0007669"/>
    <property type="project" value="TreeGrafter"/>
</dbReference>
<accession>A0AAP4EWB8</accession>
<feature type="transmembrane region" description="Helical" evidence="6">
    <location>
        <begin position="113"/>
        <end position="132"/>
    </location>
</feature>
<reference evidence="8 9" key="1">
    <citation type="submission" date="2023-05" db="EMBL/GenBank/DDBJ databases">
        <title>[ruminococcus] sp. nov., isolated from a pig farm feces dump.</title>
        <authorList>
            <person name="Chang Y.-H."/>
        </authorList>
    </citation>
    <scope>NUCLEOTIDE SEQUENCE [LARGE SCALE GENOMIC DNA]</scope>
    <source>
        <strain evidence="8 9">YH-rum2234</strain>
    </source>
</reference>
<organism evidence="8 9">
    <name type="scientific">Fusibacillus kribbianus</name>
    <dbReference type="NCBI Taxonomy" id="3044208"/>
    <lineage>
        <taxon>Bacteria</taxon>
        <taxon>Bacillati</taxon>
        <taxon>Bacillota</taxon>
        <taxon>Clostridia</taxon>
        <taxon>Lachnospirales</taxon>
        <taxon>Lachnospiraceae</taxon>
        <taxon>Fusibacillus</taxon>
    </lineage>
</organism>
<evidence type="ECO:0000256" key="6">
    <source>
        <dbReference type="SAM" id="Phobius"/>
    </source>
</evidence>
<dbReference type="Pfam" id="PF04138">
    <property type="entry name" value="GtrA_DPMS_TM"/>
    <property type="match status" value="1"/>
</dbReference>
<comment type="subcellular location">
    <subcellularLocation>
        <location evidence="1">Membrane</location>
        <topology evidence="1">Multi-pass membrane protein</topology>
    </subcellularLocation>
</comment>
<feature type="domain" description="GtrA/DPMS transmembrane" evidence="7">
    <location>
        <begin position="13"/>
        <end position="132"/>
    </location>
</feature>
<evidence type="ECO:0000256" key="2">
    <source>
        <dbReference type="ARBA" id="ARBA00009399"/>
    </source>
</evidence>
<comment type="similarity">
    <text evidence="2">Belongs to the GtrA family.</text>
</comment>
<keyword evidence="5 6" id="KW-0472">Membrane</keyword>
<gene>
    <name evidence="8" type="ORF">QJ036_02315</name>
</gene>
<sequence length="138" mass="15528">MGLYRKYEEIINYLIVGVLTTVVSLAIYYGSVLTFLNPENAIQLQIANVISWIGAVAFAYVTNRKFVFKSHSKNRLSEVAKFVGSRVATLLMDMAVMYLLVTLLHGSDKIAKLVSQVVVMVGNYVLSKLFVFRKNSQR</sequence>
<keyword evidence="9" id="KW-1185">Reference proteome</keyword>
<proteinExistence type="inferred from homology"/>
<dbReference type="PANTHER" id="PTHR38459">
    <property type="entry name" value="PROPHAGE BACTOPRENOL-LINKED GLUCOSE TRANSLOCASE HOMOLOG"/>
    <property type="match status" value="1"/>
</dbReference>